<accession>A0A1H2S8V7</accession>
<protein>
    <submittedName>
        <fullName evidence="2">Putative MetA-pathway of phenol degradation</fullName>
    </submittedName>
</protein>
<name>A0A1H2S8V7_9PROT</name>
<dbReference type="AlphaFoldDB" id="A0A1H2S8V7"/>
<dbReference type="InterPro" id="IPR025737">
    <property type="entry name" value="FApF"/>
</dbReference>
<reference evidence="2 3" key="1">
    <citation type="submission" date="2016-10" db="EMBL/GenBank/DDBJ databases">
        <authorList>
            <person name="de Groot N.N."/>
        </authorList>
    </citation>
    <scope>NUCLEOTIDE SEQUENCE [LARGE SCALE GENOMIC DNA]</scope>
    <source>
        <strain evidence="2 3">Nm110</strain>
    </source>
</reference>
<organism evidence="2 3">
    <name type="scientific">Nitrosomonas communis</name>
    <dbReference type="NCBI Taxonomy" id="44574"/>
    <lineage>
        <taxon>Bacteria</taxon>
        <taxon>Pseudomonadati</taxon>
        <taxon>Pseudomonadota</taxon>
        <taxon>Betaproteobacteria</taxon>
        <taxon>Nitrosomonadales</taxon>
        <taxon>Nitrosomonadaceae</taxon>
        <taxon>Nitrosomonas</taxon>
    </lineage>
</organism>
<proteinExistence type="predicted"/>
<feature type="compositionally biased region" description="Polar residues" evidence="1">
    <location>
        <begin position="93"/>
        <end position="140"/>
    </location>
</feature>
<evidence type="ECO:0000313" key="3">
    <source>
        <dbReference type="Proteomes" id="UP000183454"/>
    </source>
</evidence>
<feature type="region of interest" description="Disordered" evidence="1">
    <location>
        <begin position="93"/>
        <end position="191"/>
    </location>
</feature>
<evidence type="ECO:0000256" key="1">
    <source>
        <dbReference type="SAM" id="MobiDB-lite"/>
    </source>
</evidence>
<feature type="compositionally biased region" description="Low complexity" evidence="1">
    <location>
        <begin position="141"/>
        <end position="164"/>
    </location>
</feature>
<dbReference type="Pfam" id="PF13557">
    <property type="entry name" value="Phenol_MetA_deg"/>
    <property type="match status" value="1"/>
</dbReference>
<sequence>MYHGELKTVKLRLTNIKKRVKLLNKAENCSSEARLPAVRNLSLISLIILLSIVRPIYAQNPAAADPDIQFLLQKINERDEVIEDLKRRVKVLESQQEASKPQQQSRSTAVAPANQQAQSSDSPSTAEKPVQQVSQQGTSKPQQQLPSAAVAPASQQAQSPDNSPTAEKPVQQAQTDAKPQSQAKEKPSAGEFEVDALAAERALDRSLIQAGALLLPFLQMELQPFVNYARRDNDFPLLVTNDLGQLIGARTADVKRNEFDTGFFFRAGLPFESQLELRLPARIVNEETILPQGATNLIDTTRTGASLGDISVGIAKTLFRESIWLPDLIGRFTWDSDSGKITSNNVLMGSGFNDFRVSLVALKRQDPLAFTTSFDYQTSLKKNGIDRGDQYTFSFAASLAASPYSSLSLGLQQVWRDKTRISGANVVGSDDAVSIASFGVTTMLTRKLFLTVTGGIGLTKASPDYLVNISLPYRFAY</sequence>
<dbReference type="EMBL" id="FNNH01000006">
    <property type="protein sequence ID" value="SDW27940.1"/>
    <property type="molecule type" value="Genomic_DNA"/>
</dbReference>
<gene>
    <name evidence="2" type="ORF">SAMN05421882_100689</name>
</gene>
<dbReference type="Proteomes" id="UP000183454">
    <property type="component" value="Unassembled WGS sequence"/>
</dbReference>
<feature type="compositionally biased region" description="Polar residues" evidence="1">
    <location>
        <begin position="171"/>
        <end position="182"/>
    </location>
</feature>
<evidence type="ECO:0000313" key="2">
    <source>
        <dbReference type="EMBL" id="SDW27940.1"/>
    </source>
</evidence>